<protein>
    <submittedName>
        <fullName evidence="2">Uncharacterized protein</fullName>
    </submittedName>
</protein>
<dbReference type="EMBL" id="CP002345">
    <property type="protein sequence ID" value="ADQ80182.1"/>
    <property type="molecule type" value="Genomic_DNA"/>
</dbReference>
<name>E4T638_PALPW</name>
<evidence type="ECO:0000256" key="1">
    <source>
        <dbReference type="SAM" id="Phobius"/>
    </source>
</evidence>
<dbReference type="HOGENOM" id="CLU_713390_0_0_10"/>
<keyword evidence="1" id="KW-1133">Transmembrane helix</keyword>
<proteinExistence type="predicted"/>
<keyword evidence="3" id="KW-1185">Reference proteome</keyword>
<dbReference type="AlphaFoldDB" id="E4T638"/>
<keyword evidence="1" id="KW-0812">Transmembrane</keyword>
<dbReference type="KEGG" id="ppn:Palpr_2045"/>
<reference key="1">
    <citation type="submission" date="2010-11" db="EMBL/GenBank/DDBJ databases">
        <title>The complete genome of Paludibacter propionicigenes DSM 17365.</title>
        <authorList>
            <consortium name="US DOE Joint Genome Institute (JGI-PGF)"/>
            <person name="Lucas S."/>
            <person name="Copeland A."/>
            <person name="Lapidus A."/>
            <person name="Bruce D."/>
            <person name="Goodwin L."/>
            <person name="Pitluck S."/>
            <person name="Kyrpides N."/>
            <person name="Mavromatis K."/>
            <person name="Ivanova N."/>
            <person name="Munk A.C."/>
            <person name="Brettin T."/>
            <person name="Detter J.C."/>
            <person name="Han C."/>
            <person name="Tapia R."/>
            <person name="Land M."/>
            <person name="Hauser L."/>
            <person name="Markowitz V."/>
            <person name="Cheng J.-F."/>
            <person name="Hugenholtz P."/>
            <person name="Woyke T."/>
            <person name="Wu D."/>
            <person name="Gronow S."/>
            <person name="Wellnitz S."/>
            <person name="Brambilla E."/>
            <person name="Klenk H.-P."/>
            <person name="Eisen J.A."/>
        </authorList>
    </citation>
    <scope>NUCLEOTIDE SEQUENCE</scope>
    <source>
        <strain>WB4</strain>
    </source>
</reference>
<dbReference type="STRING" id="694427.Palpr_2045"/>
<evidence type="ECO:0000313" key="2">
    <source>
        <dbReference type="EMBL" id="ADQ80182.1"/>
    </source>
</evidence>
<dbReference type="OrthoDB" id="798293at2"/>
<dbReference type="Proteomes" id="UP000008718">
    <property type="component" value="Chromosome"/>
</dbReference>
<gene>
    <name evidence="2" type="ordered locus">Palpr_2045</name>
</gene>
<sequence>MKKIIFILTVFLFTYSSFVFSENRRIDKLTFDSLANYVNCRYAKVYIEYLIDSTENISDIDKKSYTDTIKTKLIVKSYKGALVGVQLDTLLRNHNWGSTAKICSNWYKSKNFNQVISKSNIEIIQYLLSREGIYSGVIINDSANIESELIKIFPDVNNNNGKNQNPPDNGKKYNWIWICSILLLVQFLISYLLFRYISKKNNKLESEINHRINKHSGNILDLLNRVRSLEDQPLKNNLNDLFTGEYKNQIINVLVPEIKKQIDEEKRGGESKTETGTKTEINRLNEKDTVKYLKTIQDGIFYSVSNIPSDCFFKLFNENGRTANFEFCGDEQIAIANKDSIKEVCETSGSSIEARGIQNIKDGAGIVELQENGTWKVTQKAKVKFIS</sequence>
<organism evidence="2 3">
    <name type="scientific">Paludibacter propionicigenes (strain DSM 17365 / JCM 13257 / WB4)</name>
    <dbReference type="NCBI Taxonomy" id="694427"/>
    <lineage>
        <taxon>Bacteria</taxon>
        <taxon>Pseudomonadati</taxon>
        <taxon>Bacteroidota</taxon>
        <taxon>Bacteroidia</taxon>
        <taxon>Bacteroidales</taxon>
        <taxon>Paludibacteraceae</taxon>
        <taxon>Paludibacter</taxon>
    </lineage>
</organism>
<evidence type="ECO:0000313" key="3">
    <source>
        <dbReference type="Proteomes" id="UP000008718"/>
    </source>
</evidence>
<keyword evidence="1" id="KW-0472">Membrane</keyword>
<dbReference type="RefSeq" id="WP_013445551.1">
    <property type="nucleotide sequence ID" value="NC_014734.1"/>
</dbReference>
<feature type="transmembrane region" description="Helical" evidence="1">
    <location>
        <begin position="175"/>
        <end position="194"/>
    </location>
</feature>
<reference evidence="2 3" key="2">
    <citation type="journal article" date="2011" name="Stand. Genomic Sci.">
        <title>Complete genome sequence of Paludibacter propionicigenes type strain (WB4).</title>
        <authorList>
            <person name="Gronow S."/>
            <person name="Munk C."/>
            <person name="Lapidus A."/>
            <person name="Nolan M."/>
            <person name="Lucas S."/>
            <person name="Hammon N."/>
            <person name="Deshpande S."/>
            <person name="Cheng J.F."/>
            <person name="Tapia R."/>
            <person name="Han C."/>
            <person name="Goodwin L."/>
            <person name="Pitluck S."/>
            <person name="Liolios K."/>
            <person name="Ivanova N."/>
            <person name="Mavromatis K."/>
            <person name="Mikhailova N."/>
            <person name="Pati A."/>
            <person name="Chen A."/>
            <person name="Palaniappan K."/>
            <person name="Land M."/>
            <person name="Hauser L."/>
            <person name="Chang Y.J."/>
            <person name="Jeffries C.D."/>
            <person name="Brambilla E."/>
            <person name="Rohde M."/>
            <person name="Goker M."/>
            <person name="Detter J.C."/>
            <person name="Woyke T."/>
            <person name="Bristow J."/>
            <person name="Eisen J.A."/>
            <person name="Markowitz V."/>
            <person name="Hugenholtz P."/>
            <person name="Kyrpides N.C."/>
            <person name="Klenk H.P."/>
        </authorList>
    </citation>
    <scope>NUCLEOTIDE SEQUENCE [LARGE SCALE GENOMIC DNA]</scope>
    <source>
        <strain evidence="3">DSM 17365 / JCM 13257 / WB4</strain>
    </source>
</reference>
<accession>E4T638</accession>